<keyword evidence="3" id="KW-1185">Reference proteome</keyword>
<proteinExistence type="predicted"/>
<evidence type="ECO:0000313" key="3">
    <source>
        <dbReference type="Proteomes" id="UP000199064"/>
    </source>
</evidence>
<keyword evidence="1" id="KW-0812">Transmembrane</keyword>
<dbReference type="Proteomes" id="UP000199064">
    <property type="component" value="Unassembled WGS sequence"/>
</dbReference>
<evidence type="ECO:0008006" key="4">
    <source>
        <dbReference type="Google" id="ProtNLM"/>
    </source>
</evidence>
<dbReference type="InterPro" id="IPR021484">
    <property type="entry name" value="DUF3137"/>
</dbReference>
<feature type="transmembrane region" description="Helical" evidence="1">
    <location>
        <begin position="66"/>
        <end position="89"/>
    </location>
</feature>
<sequence>MNTPAATYATENGFNSHYAGEIEPALVALEALRKKRVRFVAGLAGLGAVGFGALAILAQMGQTDSAVALAAFAVGFGGMLGAGLAYLGLTDRYKQVLTGGVCAYLGFEYTLRKFEFPLTRFKPLLPFYTSVKLEDRIDGHVDGVDFELCEGKFSKKKAKWRALMLVYSFSKPFNGETTIVADTDWIGNALEQHRQNGERVRLEDPRFEDRFNVFSTDQIEARYLLTPRFMERIMELTERLNNRRGVALAFVDNRLLITIRIGSAARRFEIGNVFREVRDGKERARNLLAELELVTDVIDSLKLSATGHA</sequence>
<accession>A0A1H4JEY1</accession>
<dbReference type="RefSeq" id="WP_090327578.1">
    <property type="nucleotide sequence ID" value="NZ_FNSL01000001.1"/>
</dbReference>
<dbReference type="EMBL" id="FNSL01000001">
    <property type="protein sequence ID" value="SEB44198.1"/>
    <property type="molecule type" value="Genomic_DNA"/>
</dbReference>
<dbReference type="Pfam" id="PF11335">
    <property type="entry name" value="DUF3137"/>
    <property type="match status" value="1"/>
</dbReference>
<name>A0A1H4JEY1_9HYPH</name>
<evidence type="ECO:0000256" key="1">
    <source>
        <dbReference type="SAM" id="Phobius"/>
    </source>
</evidence>
<dbReference type="AlphaFoldDB" id="A0A1H4JEY1"/>
<keyword evidence="1" id="KW-1133">Transmembrane helix</keyword>
<protein>
    <recommendedName>
        <fullName evidence="4">DUF3137 domain-containing protein</fullName>
    </recommendedName>
</protein>
<reference evidence="3" key="1">
    <citation type="submission" date="2016-10" db="EMBL/GenBank/DDBJ databases">
        <authorList>
            <person name="Varghese N."/>
            <person name="Submissions S."/>
        </authorList>
    </citation>
    <scope>NUCLEOTIDE SEQUENCE [LARGE SCALE GENOMIC DNA]</scope>
    <source>
        <strain evidence="3">ES.061</strain>
    </source>
</reference>
<keyword evidence="1" id="KW-0472">Membrane</keyword>
<evidence type="ECO:0000313" key="2">
    <source>
        <dbReference type="EMBL" id="SEB44198.1"/>
    </source>
</evidence>
<feature type="transmembrane region" description="Helical" evidence="1">
    <location>
        <begin position="39"/>
        <end position="60"/>
    </location>
</feature>
<gene>
    <name evidence="2" type="ORF">SAMN05216452_1266</name>
</gene>
<organism evidence="2 3">
    <name type="scientific">Nitratireductor aquibiodomus</name>
    <dbReference type="NCBI Taxonomy" id="204799"/>
    <lineage>
        <taxon>Bacteria</taxon>
        <taxon>Pseudomonadati</taxon>
        <taxon>Pseudomonadota</taxon>
        <taxon>Alphaproteobacteria</taxon>
        <taxon>Hyphomicrobiales</taxon>
        <taxon>Phyllobacteriaceae</taxon>
        <taxon>Nitratireductor</taxon>
    </lineage>
</organism>